<evidence type="ECO:0000313" key="2">
    <source>
        <dbReference type="EMBL" id="MPN17854.1"/>
    </source>
</evidence>
<dbReference type="AlphaFoldDB" id="A0A645G141"/>
<dbReference type="PANTHER" id="PTHR42895">
    <property type="entry name" value="IRON-SULFUR CLUSTER-BINDING PROTEIN-RELATED"/>
    <property type="match status" value="1"/>
</dbReference>
<organism evidence="2">
    <name type="scientific">bioreactor metagenome</name>
    <dbReference type="NCBI Taxonomy" id="1076179"/>
    <lineage>
        <taxon>unclassified sequences</taxon>
        <taxon>metagenomes</taxon>
        <taxon>ecological metagenomes</taxon>
    </lineage>
</organism>
<name>A0A645G141_9ZZZZ</name>
<reference evidence="2" key="1">
    <citation type="submission" date="2019-08" db="EMBL/GenBank/DDBJ databases">
        <authorList>
            <person name="Kucharzyk K."/>
            <person name="Murdoch R.W."/>
            <person name="Higgins S."/>
            <person name="Loffler F."/>
        </authorList>
    </citation>
    <scope>NUCLEOTIDE SEQUENCE</scope>
</reference>
<feature type="domain" description="RACo C-terminal" evidence="1">
    <location>
        <begin position="1"/>
        <end position="81"/>
    </location>
</feature>
<proteinExistence type="predicted"/>
<dbReference type="Pfam" id="PF14574">
    <property type="entry name" value="RACo_C_ter"/>
    <property type="match status" value="1"/>
</dbReference>
<dbReference type="InterPro" id="IPR052911">
    <property type="entry name" value="Corrinoid_activation_enz"/>
</dbReference>
<sequence>MLAGGFGSFLSPWSAQGIGLIPHGIAERTRALGNAAGAGAVMLLLDKDAIEKSLEIAVRAQTIELSTDAFFTKHYIANMAFESFV</sequence>
<evidence type="ECO:0000259" key="1">
    <source>
        <dbReference type="Pfam" id="PF14574"/>
    </source>
</evidence>
<comment type="caution">
    <text evidence="2">The sequence shown here is derived from an EMBL/GenBank/DDBJ whole genome shotgun (WGS) entry which is preliminary data.</text>
</comment>
<accession>A0A645G141</accession>
<dbReference type="InterPro" id="IPR027980">
    <property type="entry name" value="RACo_C"/>
</dbReference>
<dbReference type="EMBL" id="VSSQ01065072">
    <property type="protein sequence ID" value="MPN17854.1"/>
    <property type="molecule type" value="Genomic_DNA"/>
</dbReference>
<gene>
    <name evidence="2" type="ORF">SDC9_165209</name>
</gene>
<protein>
    <recommendedName>
        <fullName evidence="1">RACo C-terminal domain-containing protein</fullName>
    </recommendedName>
</protein>
<dbReference type="PANTHER" id="PTHR42895:SF1">
    <property type="entry name" value="IRON-SULFUR CLUSTER PROTEIN"/>
    <property type="match status" value="1"/>
</dbReference>